<dbReference type="GO" id="GO:0033314">
    <property type="term" value="P:mitotic DNA replication checkpoint signaling"/>
    <property type="evidence" value="ECO:0007669"/>
    <property type="project" value="TreeGrafter"/>
</dbReference>
<dbReference type="PANTHER" id="PTHR12172:SF0">
    <property type="entry name" value="CELL CYCLE CHECKPOINT PROTEIN RAD17"/>
    <property type="match status" value="1"/>
</dbReference>
<feature type="compositionally biased region" description="Low complexity" evidence="8">
    <location>
        <begin position="814"/>
        <end position="824"/>
    </location>
</feature>
<protein>
    <recommendedName>
        <fullName evidence="11">Cell cycle checkpoint RAD17</fullName>
    </recommendedName>
</protein>
<dbReference type="InterPro" id="IPR027417">
    <property type="entry name" value="P-loop_NTPase"/>
</dbReference>
<dbReference type="GO" id="GO:0000077">
    <property type="term" value="P:DNA damage checkpoint signaling"/>
    <property type="evidence" value="ECO:0007669"/>
    <property type="project" value="TreeGrafter"/>
</dbReference>
<feature type="region of interest" description="Disordered" evidence="8">
    <location>
        <begin position="518"/>
        <end position="580"/>
    </location>
</feature>
<evidence type="ECO:0000256" key="4">
    <source>
        <dbReference type="ARBA" id="ARBA00022763"/>
    </source>
</evidence>
<keyword evidence="4" id="KW-0227">DNA damage</keyword>
<evidence type="ECO:0000256" key="1">
    <source>
        <dbReference type="ARBA" id="ARBA00004123"/>
    </source>
</evidence>
<keyword evidence="7" id="KW-0131">Cell cycle</keyword>
<keyword evidence="10" id="KW-1185">Reference proteome</keyword>
<dbReference type="Proteomes" id="UP001055712">
    <property type="component" value="Unassembled WGS sequence"/>
</dbReference>
<feature type="compositionally biased region" description="Basic residues" evidence="8">
    <location>
        <begin position="457"/>
        <end position="466"/>
    </location>
</feature>
<feature type="region of interest" description="Disordered" evidence="8">
    <location>
        <begin position="1"/>
        <end position="51"/>
    </location>
</feature>
<sequence length="838" mass="85726">MSKRKWRPRGVACSSDEDEAAAPRPPRASRKAGLQLSQSTAGSGGSGTSSALAALLGSKPVAAASGAAGSAGAAPAATTAAAASATVAARRPRVPSQGRAAAAKTAAATTAAASSQAPQVVGPAPGQLWVEQYAPRAEEELVVHKKKVQEVRAWLQEQKDTLGCPGKRRLLVLSGPPGCGKSSVLSALAPHLGFELSEWRPPSMVGWDEAQHAGIQTRSKLDEFGEFVARAKMPHLSLTGSGASSSSRPGGSGSGGSSQPTQPTAVASARSSQPSAAAAVPAAVGGGSAHAGPGSSQACGGGVRPGRLPPSLLPTLVVVDDLPHASSAEQRRQIADALADLASGARFPVVVVATETSGKASQEKGLSAAAGTFQGLHTELISVLEKHDASAIHFNAFTLLNIAKALRAILQNERRSLPEPDLLAVAEQADGDLYNAISTLQFVCTGAATAPPPAKPARGRGGKRKAPAAAASGGAEAPSGERQASGVGYASRDSSLSLFHALGKLLYNKRHLVPAGQRTYGGGLTAGPTAGQRPASASTQPAAPSETQQQPQQQQQQQAATPPLVKEEPAAADSKTTARAQPWNAHRFWQQALGGGSQLGLRVAAWAQRRPMEFDPEAVLAAAGLGAGSVAAFLHENLLSFIDGDAIADVAGCLEQLSAADALASGRRWGTNDALMEDDCDASSPSLLDAAAASVAARGICFHNVHPAPRSFLPLRAPSVFAAAKGQAANAAELSCSTAPSWAVQGGTGCLEPAGRLAAELLPFARAIAQHSRDPALQRLQPARWARFWNGQLHQQQAAGAGDWRREQEEGVGATQPAAQQQQQLGDTIEESEDDDDW</sequence>
<dbReference type="GO" id="GO:0006281">
    <property type="term" value="P:DNA repair"/>
    <property type="evidence" value="ECO:0007669"/>
    <property type="project" value="InterPro"/>
</dbReference>
<keyword evidence="3" id="KW-0547">Nucleotide-binding</keyword>
<proteinExistence type="inferred from homology"/>
<feature type="compositionally biased region" description="Acidic residues" evidence="8">
    <location>
        <begin position="828"/>
        <end position="838"/>
    </location>
</feature>
<evidence type="ECO:0000256" key="3">
    <source>
        <dbReference type="ARBA" id="ARBA00022741"/>
    </source>
</evidence>
<comment type="caution">
    <text evidence="9">The sequence shown here is derived from an EMBL/GenBank/DDBJ whole genome shotgun (WGS) entry which is preliminary data.</text>
</comment>
<keyword evidence="6" id="KW-0539">Nucleus</keyword>
<dbReference type="InterPro" id="IPR004582">
    <property type="entry name" value="Checkpoint_prot_Rad17_Rad24"/>
</dbReference>
<dbReference type="AlphaFoldDB" id="A0A9D4TP13"/>
<name>A0A9D4TP13_CHLVU</name>
<feature type="compositionally biased region" description="Low complexity" evidence="8">
    <location>
        <begin position="534"/>
        <end position="563"/>
    </location>
</feature>
<evidence type="ECO:0000313" key="9">
    <source>
        <dbReference type="EMBL" id="KAI3430294.1"/>
    </source>
</evidence>
<evidence type="ECO:0000256" key="5">
    <source>
        <dbReference type="ARBA" id="ARBA00022840"/>
    </source>
</evidence>
<feature type="region of interest" description="Disordered" evidence="8">
    <location>
        <begin position="796"/>
        <end position="838"/>
    </location>
</feature>
<dbReference type="GO" id="GO:0005524">
    <property type="term" value="F:ATP binding"/>
    <property type="evidence" value="ECO:0007669"/>
    <property type="project" value="UniProtKB-KW"/>
</dbReference>
<organism evidence="9 10">
    <name type="scientific">Chlorella vulgaris</name>
    <name type="common">Green alga</name>
    <dbReference type="NCBI Taxonomy" id="3077"/>
    <lineage>
        <taxon>Eukaryota</taxon>
        <taxon>Viridiplantae</taxon>
        <taxon>Chlorophyta</taxon>
        <taxon>core chlorophytes</taxon>
        <taxon>Trebouxiophyceae</taxon>
        <taxon>Chlorellales</taxon>
        <taxon>Chlorellaceae</taxon>
        <taxon>Chlorella clade</taxon>
        <taxon>Chlorella</taxon>
    </lineage>
</organism>
<dbReference type="Pfam" id="PF03215">
    <property type="entry name" value="Rad17"/>
    <property type="match status" value="1"/>
</dbReference>
<evidence type="ECO:0000256" key="2">
    <source>
        <dbReference type="ARBA" id="ARBA00006168"/>
    </source>
</evidence>
<evidence type="ECO:0000313" key="10">
    <source>
        <dbReference type="Proteomes" id="UP001055712"/>
    </source>
</evidence>
<comment type="subcellular location">
    <subcellularLocation>
        <location evidence="1">Nucleus</location>
    </subcellularLocation>
</comment>
<evidence type="ECO:0000256" key="8">
    <source>
        <dbReference type="SAM" id="MobiDB-lite"/>
    </source>
</evidence>
<dbReference type="SUPFAM" id="SSF52540">
    <property type="entry name" value="P-loop containing nucleoside triphosphate hydrolases"/>
    <property type="match status" value="1"/>
</dbReference>
<comment type="similarity">
    <text evidence="2">Belongs to the rad17/RAD24 family.</text>
</comment>
<reference evidence="9" key="1">
    <citation type="journal article" date="2019" name="Plant J.">
        <title>Chlorella vulgaris genome assembly and annotation reveals the molecular basis for metabolic acclimation to high light conditions.</title>
        <authorList>
            <person name="Cecchin M."/>
            <person name="Marcolungo L."/>
            <person name="Rossato M."/>
            <person name="Girolomoni L."/>
            <person name="Cosentino E."/>
            <person name="Cuine S."/>
            <person name="Li-Beisson Y."/>
            <person name="Delledonne M."/>
            <person name="Ballottari M."/>
        </authorList>
    </citation>
    <scope>NUCLEOTIDE SEQUENCE</scope>
    <source>
        <strain evidence="9">211/11P</strain>
    </source>
</reference>
<dbReference type="PANTHER" id="PTHR12172">
    <property type="entry name" value="CELL CYCLE CHECKPOINT PROTEIN RAD17"/>
    <property type="match status" value="1"/>
</dbReference>
<gene>
    <name evidence="9" type="ORF">D9Q98_004890</name>
</gene>
<dbReference type="EMBL" id="SIDB01000007">
    <property type="protein sequence ID" value="KAI3430294.1"/>
    <property type="molecule type" value="Genomic_DNA"/>
</dbReference>
<dbReference type="Gene3D" id="3.40.50.300">
    <property type="entry name" value="P-loop containing nucleotide triphosphate hydrolases"/>
    <property type="match status" value="1"/>
</dbReference>
<feature type="compositionally biased region" description="Low complexity" evidence="8">
    <location>
        <begin position="265"/>
        <end position="283"/>
    </location>
</feature>
<feature type="region of interest" description="Disordered" evidence="8">
    <location>
        <begin position="238"/>
        <end position="306"/>
    </location>
</feature>
<evidence type="ECO:0000256" key="6">
    <source>
        <dbReference type="ARBA" id="ARBA00023242"/>
    </source>
</evidence>
<reference evidence="9" key="2">
    <citation type="submission" date="2020-11" db="EMBL/GenBank/DDBJ databases">
        <authorList>
            <person name="Cecchin M."/>
            <person name="Marcolungo L."/>
            <person name="Rossato M."/>
            <person name="Girolomoni L."/>
            <person name="Cosentino E."/>
            <person name="Cuine S."/>
            <person name="Li-Beisson Y."/>
            <person name="Delledonne M."/>
            <person name="Ballottari M."/>
        </authorList>
    </citation>
    <scope>NUCLEOTIDE SEQUENCE</scope>
    <source>
        <strain evidence="9">211/11P</strain>
        <tissue evidence="9">Whole cell</tissue>
    </source>
</reference>
<accession>A0A9D4TP13</accession>
<feature type="region of interest" description="Disordered" evidence="8">
    <location>
        <begin position="450"/>
        <end position="488"/>
    </location>
</feature>
<keyword evidence="5" id="KW-0067">ATP-binding</keyword>
<dbReference type="GO" id="GO:0003689">
    <property type="term" value="F:DNA clamp loader activity"/>
    <property type="evidence" value="ECO:0007669"/>
    <property type="project" value="TreeGrafter"/>
</dbReference>
<dbReference type="OrthoDB" id="552695at2759"/>
<dbReference type="GO" id="GO:0003682">
    <property type="term" value="F:chromatin binding"/>
    <property type="evidence" value="ECO:0007669"/>
    <property type="project" value="TreeGrafter"/>
</dbReference>
<feature type="compositionally biased region" description="Low complexity" evidence="8">
    <location>
        <begin position="31"/>
        <end position="41"/>
    </location>
</feature>
<feature type="compositionally biased region" description="Low complexity" evidence="8">
    <location>
        <begin position="467"/>
        <end position="482"/>
    </location>
</feature>
<evidence type="ECO:0000256" key="7">
    <source>
        <dbReference type="ARBA" id="ARBA00023306"/>
    </source>
</evidence>
<feature type="compositionally biased region" description="Low complexity" evidence="8">
    <location>
        <begin position="240"/>
        <end position="249"/>
    </location>
</feature>
<dbReference type="GO" id="GO:0005634">
    <property type="term" value="C:nucleus"/>
    <property type="evidence" value="ECO:0007669"/>
    <property type="project" value="UniProtKB-SubCell"/>
</dbReference>
<evidence type="ECO:0008006" key="11">
    <source>
        <dbReference type="Google" id="ProtNLM"/>
    </source>
</evidence>